<keyword evidence="6" id="KW-1185">Reference proteome</keyword>
<comment type="caution">
    <text evidence="5">The sequence shown here is derived from an EMBL/GenBank/DDBJ whole genome shotgun (WGS) entry which is preliminary data.</text>
</comment>
<feature type="non-terminal residue" evidence="5">
    <location>
        <position position="1"/>
    </location>
</feature>
<evidence type="ECO:0000256" key="2">
    <source>
        <dbReference type="SAM" id="MobiDB-lite"/>
    </source>
</evidence>
<dbReference type="Pfam" id="PF16540">
    <property type="entry name" value="MKLP1_Arf_bdg"/>
    <property type="match status" value="1"/>
</dbReference>
<dbReference type="InterPro" id="IPR038105">
    <property type="entry name" value="Kif23_Arf-bd_sf"/>
</dbReference>
<feature type="coiled-coil region" evidence="1">
    <location>
        <begin position="97"/>
        <end position="148"/>
    </location>
</feature>
<feature type="domain" description="Kinesin-like protein Kif23 Arf6-interacting" evidence="3">
    <location>
        <begin position="219"/>
        <end position="316"/>
    </location>
</feature>
<reference evidence="5" key="1">
    <citation type="submission" date="2023-10" db="EMBL/GenBank/DDBJ databases">
        <title>Genome assembly of Pristionchus species.</title>
        <authorList>
            <person name="Yoshida K."/>
            <person name="Sommer R.J."/>
        </authorList>
    </citation>
    <scope>NUCLEOTIDE SEQUENCE</scope>
    <source>
        <strain evidence="5">RS5133</strain>
    </source>
</reference>
<dbReference type="EMBL" id="BTSY01000004">
    <property type="protein sequence ID" value="GMT25328.1"/>
    <property type="molecule type" value="Genomic_DNA"/>
</dbReference>
<evidence type="ECO:0000256" key="1">
    <source>
        <dbReference type="SAM" id="Coils"/>
    </source>
</evidence>
<protein>
    <recommendedName>
        <fullName evidence="3">Kinesin-like protein Kif23 Arf6-interacting domain-containing protein</fullName>
    </recommendedName>
</protein>
<feature type="compositionally biased region" description="Low complexity" evidence="2">
    <location>
        <begin position="191"/>
        <end position="202"/>
    </location>
</feature>
<dbReference type="EMBL" id="BTSY01000240">
    <property type="protein sequence ID" value="GMT37725.1"/>
    <property type="molecule type" value="Genomic_DNA"/>
</dbReference>
<evidence type="ECO:0000313" key="5">
    <source>
        <dbReference type="EMBL" id="GMT37725.1"/>
    </source>
</evidence>
<feature type="region of interest" description="Disordered" evidence="2">
    <location>
        <begin position="169"/>
        <end position="231"/>
    </location>
</feature>
<evidence type="ECO:0000259" key="3">
    <source>
        <dbReference type="Pfam" id="PF16540"/>
    </source>
</evidence>
<name>A0AAV5X3E7_9BILA</name>
<evidence type="ECO:0000313" key="4">
    <source>
        <dbReference type="EMBL" id="GMT25328.1"/>
    </source>
</evidence>
<sequence length="336" mass="37900">RMSQLPAGFVETWNAEIDQIDRNLATAPGSLFDFDGFENDDQSMRRLREYNRQLAARAEAEDERMREIMSALDPLVRSRFCVGDYRQKDIAAHRARIEELRVQKENDVAMIKRFQRENASLQSRLATYEEDNAERVKMDEEVRRARMEESDRQRIQRNKLQQALDIAQGVSSPTVSQLRSRFDSPTTQARPQPVSSQTPQPVRKAMNNETGGGGPGFYNPKYRRSQSASRVVDHRPAKNFIPTGTILTAKSNPKATSQPKACQLRNSAGYVLTHQDIDESGNVATSIIKGDCIPTAGGGTAVCFNDIEYLTHEDPGAPIDNRRKSKKISAKKIVRF</sequence>
<dbReference type="Gene3D" id="2.60.40.4330">
    <property type="entry name" value="Kinesin-like protein Kif23, Arf6-interacting domain"/>
    <property type="match status" value="1"/>
</dbReference>
<dbReference type="AlphaFoldDB" id="A0AAV5X3E7"/>
<accession>A0AAV5X3E7</accession>
<evidence type="ECO:0000313" key="6">
    <source>
        <dbReference type="Proteomes" id="UP001432322"/>
    </source>
</evidence>
<gene>
    <name evidence="4" type="ORF">PFISCL1PPCAC_16625</name>
    <name evidence="5" type="ORF">PFISCL1PPCAC_29022</name>
</gene>
<keyword evidence="1" id="KW-0175">Coiled coil</keyword>
<dbReference type="Proteomes" id="UP001432322">
    <property type="component" value="Unassembled WGS sequence"/>
</dbReference>
<dbReference type="InterPro" id="IPR032384">
    <property type="entry name" value="Kif23_Arf-bd"/>
</dbReference>
<feature type="compositionally biased region" description="Polar residues" evidence="2">
    <location>
        <begin position="169"/>
        <end position="190"/>
    </location>
</feature>
<organism evidence="5 6">
    <name type="scientific">Pristionchus fissidentatus</name>
    <dbReference type="NCBI Taxonomy" id="1538716"/>
    <lineage>
        <taxon>Eukaryota</taxon>
        <taxon>Metazoa</taxon>
        <taxon>Ecdysozoa</taxon>
        <taxon>Nematoda</taxon>
        <taxon>Chromadorea</taxon>
        <taxon>Rhabditida</taxon>
        <taxon>Rhabditina</taxon>
        <taxon>Diplogasteromorpha</taxon>
        <taxon>Diplogasteroidea</taxon>
        <taxon>Neodiplogasteridae</taxon>
        <taxon>Pristionchus</taxon>
    </lineage>
</organism>
<proteinExistence type="predicted"/>